<name>A0A7S3ZQY2_9STRA</name>
<feature type="compositionally biased region" description="Pro residues" evidence="1">
    <location>
        <begin position="154"/>
        <end position="174"/>
    </location>
</feature>
<evidence type="ECO:0000256" key="1">
    <source>
        <dbReference type="SAM" id="MobiDB-lite"/>
    </source>
</evidence>
<dbReference type="EMBL" id="HBIW01007792">
    <property type="protein sequence ID" value="CAE0691132.1"/>
    <property type="molecule type" value="Transcribed_RNA"/>
</dbReference>
<gene>
    <name evidence="2" type="ORF">PCAL00307_LOCUS6568</name>
</gene>
<feature type="region of interest" description="Disordered" evidence="1">
    <location>
        <begin position="46"/>
        <end position="67"/>
    </location>
</feature>
<dbReference type="Pfam" id="PF04502">
    <property type="entry name" value="Saf4_Yju2"/>
    <property type="match status" value="1"/>
</dbReference>
<protein>
    <submittedName>
        <fullName evidence="2">Uncharacterized protein</fullName>
    </submittedName>
</protein>
<proteinExistence type="predicted"/>
<sequence length="212" mass="22976">MCVRAVCVRRPGYLLTRCASAERVRDRPHAIDATRYAGATRNFESWRQQDEAEEKFEGERKEAAEANAMSALESKTLDSKIEMDILDALDEIKAYNERHERVDRAELGSAQKPADEMSAKERDEMAAFKRAQAARAVDAKPPPLQGSSSDEAVPAPPPTLAAPEPARPPSPPAPVVLKRRLADAPPPVEKKPKLGGLVAYSSSSSSEGEGAS</sequence>
<dbReference type="InterPro" id="IPR007590">
    <property type="entry name" value="Saf4/Yju2"/>
</dbReference>
<accession>A0A7S3ZQY2</accession>
<dbReference type="PANTHER" id="PTHR12111">
    <property type="entry name" value="SPLICING FACTOR YJU2"/>
    <property type="match status" value="1"/>
</dbReference>
<evidence type="ECO:0000313" key="2">
    <source>
        <dbReference type="EMBL" id="CAE0691132.1"/>
    </source>
</evidence>
<feature type="compositionally biased region" description="Basic and acidic residues" evidence="1">
    <location>
        <begin position="47"/>
        <end position="64"/>
    </location>
</feature>
<dbReference type="PANTHER" id="PTHR12111:SF1">
    <property type="entry name" value="SPLICING FACTOR YJU2"/>
    <property type="match status" value="1"/>
</dbReference>
<organism evidence="2">
    <name type="scientific">Pelagomonas calceolata</name>
    <dbReference type="NCBI Taxonomy" id="35677"/>
    <lineage>
        <taxon>Eukaryota</taxon>
        <taxon>Sar</taxon>
        <taxon>Stramenopiles</taxon>
        <taxon>Ochrophyta</taxon>
        <taxon>Pelagophyceae</taxon>
        <taxon>Pelagomonadales</taxon>
        <taxon>Pelagomonadaceae</taxon>
        <taxon>Pelagomonas</taxon>
    </lineage>
</organism>
<dbReference type="GO" id="GO:0071006">
    <property type="term" value="C:U2-type catalytic step 1 spliceosome"/>
    <property type="evidence" value="ECO:0007669"/>
    <property type="project" value="TreeGrafter"/>
</dbReference>
<feature type="region of interest" description="Disordered" evidence="1">
    <location>
        <begin position="103"/>
        <end position="212"/>
    </location>
</feature>
<feature type="compositionally biased region" description="Basic and acidic residues" evidence="1">
    <location>
        <begin position="113"/>
        <end position="127"/>
    </location>
</feature>
<dbReference type="GO" id="GO:0000398">
    <property type="term" value="P:mRNA splicing, via spliceosome"/>
    <property type="evidence" value="ECO:0007669"/>
    <property type="project" value="InterPro"/>
</dbReference>
<dbReference type="AlphaFoldDB" id="A0A7S3ZQY2"/>
<reference evidence="2" key="1">
    <citation type="submission" date="2021-01" db="EMBL/GenBank/DDBJ databases">
        <authorList>
            <person name="Corre E."/>
            <person name="Pelletier E."/>
            <person name="Niang G."/>
            <person name="Scheremetjew M."/>
            <person name="Finn R."/>
            <person name="Kale V."/>
            <person name="Holt S."/>
            <person name="Cochrane G."/>
            <person name="Meng A."/>
            <person name="Brown T."/>
            <person name="Cohen L."/>
        </authorList>
    </citation>
    <scope>NUCLEOTIDE SEQUENCE</scope>
    <source>
        <strain evidence="2">CCMP1756</strain>
    </source>
</reference>